<feature type="region of interest" description="Disordered" evidence="1">
    <location>
        <begin position="264"/>
        <end position="289"/>
    </location>
</feature>
<name>A0AAV8WRD1_9CUCU</name>
<sequence length="361" mass="41248">MAKNTELQSVIKIPPDNSVGLYKFFASWPLQAIDFLSGCMKMDPHHRLTADELIKHTYFTHDRFPQKFLPALREKVNIEFNNPLLRKFKTEILMSTDKRDEIKSRRSSQNDSRWRFSLTEGSMKRKFSGDTVNYDSLSDKNLISLEKTTQRLNIIQKSGHNPLLKQSSLQISKEKTSKNVNTPKLLQNDNTTEMQMLQKSLQSLVKFNPKSDQNRPVSAQKETAISPLMPESPPPFQSLHFGFGDYNRSPNYHAVVLHPNISNISFSKDPPKRSPNISQNVNSNNTKTSQVPLLSNPKTQFLKKVERNVVVENIFANGDQGNQIWNDAPVWLNSFTTSLYKKKDGKPRIDDFSLPNLPGGM</sequence>
<dbReference type="AlphaFoldDB" id="A0AAV8WRD1"/>
<evidence type="ECO:0008006" key="4">
    <source>
        <dbReference type="Google" id="ProtNLM"/>
    </source>
</evidence>
<protein>
    <recommendedName>
        <fullName evidence="4">Serine/threonine protein kinase</fullName>
    </recommendedName>
</protein>
<dbReference type="EMBL" id="JANEYF010005278">
    <property type="protein sequence ID" value="KAJ8928737.1"/>
    <property type="molecule type" value="Genomic_DNA"/>
</dbReference>
<gene>
    <name evidence="2" type="ORF">NQ314_018662</name>
</gene>
<dbReference type="Gene3D" id="1.10.510.10">
    <property type="entry name" value="Transferase(Phosphotransferase) domain 1"/>
    <property type="match status" value="1"/>
</dbReference>
<organism evidence="2 3">
    <name type="scientific">Rhamnusium bicolor</name>
    <dbReference type="NCBI Taxonomy" id="1586634"/>
    <lineage>
        <taxon>Eukaryota</taxon>
        <taxon>Metazoa</taxon>
        <taxon>Ecdysozoa</taxon>
        <taxon>Arthropoda</taxon>
        <taxon>Hexapoda</taxon>
        <taxon>Insecta</taxon>
        <taxon>Pterygota</taxon>
        <taxon>Neoptera</taxon>
        <taxon>Endopterygota</taxon>
        <taxon>Coleoptera</taxon>
        <taxon>Polyphaga</taxon>
        <taxon>Cucujiformia</taxon>
        <taxon>Chrysomeloidea</taxon>
        <taxon>Cerambycidae</taxon>
        <taxon>Lepturinae</taxon>
        <taxon>Rhagiini</taxon>
        <taxon>Rhamnusium</taxon>
    </lineage>
</organism>
<evidence type="ECO:0000313" key="3">
    <source>
        <dbReference type="Proteomes" id="UP001162156"/>
    </source>
</evidence>
<dbReference type="SUPFAM" id="SSF56112">
    <property type="entry name" value="Protein kinase-like (PK-like)"/>
    <property type="match status" value="1"/>
</dbReference>
<keyword evidence="3" id="KW-1185">Reference proteome</keyword>
<evidence type="ECO:0000313" key="2">
    <source>
        <dbReference type="EMBL" id="KAJ8928737.1"/>
    </source>
</evidence>
<proteinExistence type="predicted"/>
<comment type="caution">
    <text evidence="2">The sequence shown here is derived from an EMBL/GenBank/DDBJ whole genome shotgun (WGS) entry which is preliminary data.</text>
</comment>
<dbReference type="InterPro" id="IPR011009">
    <property type="entry name" value="Kinase-like_dom_sf"/>
</dbReference>
<dbReference type="Proteomes" id="UP001162156">
    <property type="component" value="Unassembled WGS sequence"/>
</dbReference>
<feature type="compositionally biased region" description="Polar residues" evidence="1">
    <location>
        <begin position="275"/>
        <end position="289"/>
    </location>
</feature>
<reference evidence="2" key="1">
    <citation type="journal article" date="2023" name="Insect Mol. Biol.">
        <title>Genome sequencing provides insights into the evolution of gene families encoding plant cell wall-degrading enzymes in longhorned beetles.</title>
        <authorList>
            <person name="Shin N.R."/>
            <person name="Okamura Y."/>
            <person name="Kirsch R."/>
            <person name="Pauchet Y."/>
        </authorList>
    </citation>
    <scope>NUCLEOTIDE SEQUENCE</scope>
    <source>
        <strain evidence="2">RBIC_L_NR</strain>
    </source>
</reference>
<accession>A0AAV8WRD1</accession>
<evidence type="ECO:0000256" key="1">
    <source>
        <dbReference type="SAM" id="MobiDB-lite"/>
    </source>
</evidence>